<dbReference type="Proteomes" id="UP000039865">
    <property type="component" value="Unassembled WGS sequence"/>
</dbReference>
<evidence type="ECO:0000313" key="2">
    <source>
        <dbReference type="Proteomes" id="UP000039865"/>
    </source>
</evidence>
<sequence>MRTRDPADSMKKAIEFVFHGTVGSQTHYENFMATIHTQQIPATEYDIYKNKLKHDIFVSGIDDQQMTQDVKQSLQRLCEVLGDWTNNNLYHYSSEQFYAMHLVTYVLTRIAGTFHTNGQSCFLDFSAQDIHLSTIATNPILNYYSDLPQQEPKFFGITISDKFVEEFIKELIKRKKRLNVLEYIELFPEFDDYSSRMRVGEVSDIFPNLIESYHPKKRFSLEINPKEPLEEGLQYSNQNTLVQFGYGQVNILIPLVFDILVGKTLFTWERIAQGYLGIGGLSKIKQYDDGTLKFDIKSNVRIQKLALKNISTSQNMVEEEATSMALGNLFLKSYLSPPLSYVYPLTLDHDQVKFDIKDLVERKIKCKFVPGFFDLIVYPLDFTQIPSEGLRLKEKYGLVSQGFNYDEQKRKAAWELKQKVIQQESFKKEMLDPKKRKSWLTNNQINLDWLL</sequence>
<gene>
    <name evidence="1" type="primary">Contig6027.g6449</name>
    <name evidence="1" type="ORF">STYLEM_16256</name>
</gene>
<organism evidence="1 2">
    <name type="scientific">Stylonychia lemnae</name>
    <name type="common">Ciliate</name>
    <dbReference type="NCBI Taxonomy" id="5949"/>
    <lineage>
        <taxon>Eukaryota</taxon>
        <taxon>Sar</taxon>
        <taxon>Alveolata</taxon>
        <taxon>Ciliophora</taxon>
        <taxon>Intramacronucleata</taxon>
        <taxon>Spirotrichea</taxon>
        <taxon>Stichotrichia</taxon>
        <taxon>Sporadotrichida</taxon>
        <taxon>Oxytrichidae</taxon>
        <taxon>Stylonychinae</taxon>
        <taxon>Stylonychia</taxon>
    </lineage>
</organism>
<evidence type="ECO:0000313" key="1">
    <source>
        <dbReference type="EMBL" id="CDW87154.1"/>
    </source>
</evidence>
<protein>
    <submittedName>
        <fullName evidence="1">Uncharacterized protein</fullName>
    </submittedName>
</protein>
<accession>A0A078AYB2</accession>
<dbReference type="AlphaFoldDB" id="A0A078AYB2"/>
<dbReference type="InParanoid" id="A0A078AYB2"/>
<name>A0A078AYB2_STYLE</name>
<proteinExistence type="predicted"/>
<keyword evidence="2" id="KW-1185">Reference proteome</keyword>
<reference evidence="1 2" key="1">
    <citation type="submission" date="2014-06" db="EMBL/GenBank/DDBJ databases">
        <authorList>
            <person name="Swart Estienne"/>
        </authorList>
    </citation>
    <scope>NUCLEOTIDE SEQUENCE [LARGE SCALE GENOMIC DNA]</scope>
    <source>
        <strain evidence="1 2">130c</strain>
    </source>
</reference>
<dbReference type="EMBL" id="CCKQ01015333">
    <property type="protein sequence ID" value="CDW87154.1"/>
    <property type="molecule type" value="Genomic_DNA"/>
</dbReference>